<dbReference type="Pfam" id="PF12762">
    <property type="entry name" value="DDE_Tnp_IS1595"/>
    <property type="match status" value="1"/>
</dbReference>
<gene>
    <name evidence="2" type="ORF">S01H1_33453</name>
</gene>
<proteinExistence type="predicted"/>
<sequence length="103" mass="11094">MVRPGRDRLSGVVEVDEAYIGGKHKGKRGRGAEGKSLVFIAAEDKDGHIGRIRLRLIPDASGESLIPAVKDTVEAGSIVRSDGWNGYISLPSKGYQHDVIRPS</sequence>
<dbReference type="EMBL" id="BARS01020771">
    <property type="protein sequence ID" value="GAG11198.1"/>
    <property type="molecule type" value="Genomic_DNA"/>
</dbReference>
<comment type="caution">
    <text evidence="2">The sequence shown here is derived from an EMBL/GenBank/DDBJ whole genome shotgun (WGS) entry which is preliminary data.</text>
</comment>
<dbReference type="NCBIfam" id="NF033547">
    <property type="entry name" value="transpos_IS1595"/>
    <property type="match status" value="1"/>
</dbReference>
<feature type="non-terminal residue" evidence="2">
    <location>
        <position position="103"/>
    </location>
</feature>
<feature type="domain" description="ISXO2-like transposase" evidence="1">
    <location>
        <begin position="8"/>
        <end position="103"/>
    </location>
</feature>
<protein>
    <recommendedName>
        <fullName evidence="1">ISXO2-like transposase domain-containing protein</fullName>
    </recommendedName>
</protein>
<name>X0VFE4_9ZZZZ</name>
<dbReference type="SMART" id="SM01126">
    <property type="entry name" value="DDE_Tnp_IS1595"/>
    <property type="match status" value="1"/>
</dbReference>
<accession>X0VFE4</accession>
<reference evidence="2" key="1">
    <citation type="journal article" date="2014" name="Front. Microbiol.">
        <title>High frequency of phylogenetically diverse reductive dehalogenase-homologous genes in deep subseafloor sedimentary metagenomes.</title>
        <authorList>
            <person name="Kawai M."/>
            <person name="Futagami T."/>
            <person name="Toyoda A."/>
            <person name="Takaki Y."/>
            <person name="Nishi S."/>
            <person name="Hori S."/>
            <person name="Arai W."/>
            <person name="Tsubouchi T."/>
            <person name="Morono Y."/>
            <person name="Uchiyama I."/>
            <person name="Ito T."/>
            <person name="Fujiyama A."/>
            <person name="Inagaki F."/>
            <person name="Takami H."/>
        </authorList>
    </citation>
    <scope>NUCLEOTIDE SEQUENCE</scope>
    <source>
        <strain evidence="2">Expedition CK06-06</strain>
    </source>
</reference>
<evidence type="ECO:0000313" key="2">
    <source>
        <dbReference type="EMBL" id="GAG11198.1"/>
    </source>
</evidence>
<organism evidence="2">
    <name type="scientific">marine sediment metagenome</name>
    <dbReference type="NCBI Taxonomy" id="412755"/>
    <lineage>
        <taxon>unclassified sequences</taxon>
        <taxon>metagenomes</taxon>
        <taxon>ecological metagenomes</taxon>
    </lineage>
</organism>
<dbReference type="AlphaFoldDB" id="X0VFE4"/>
<dbReference type="InterPro" id="IPR024445">
    <property type="entry name" value="Tnp_ISXO2-like"/>
</dbReference>
<evidence type="ECO:0000259" key="1">
    <source>
        <dbReference type="SMART" id="SM01126"/>
    </source>
</evidence>